<evidence type="ECO:0000313" key="2">
    <source>
        <dbReference type="Proteomes" id="UP000677082"/>
    </source>
</evidence>
<keyword evidence="2" id="KW-1185">Reference proteome</keyword>
<gene>
    <name evidence="1" type="ORF">Ato02nite_021330</name>
</gene>
<dbReference type="EMBL" id="BOQN01000027">
    <property type="protein sequence ID" value="GIM90340.1"/>
    <property type="molecule type" value="Genomic_DNA"/>
</dbReference>
<evidence type="ECO:0000313" key="1">
    <source>
        <dbReference type="EMBL" id="GIM90340.1"/>
    </source>
</evidence>
<reference evidence="1 2" key="1">
    <citation type="submission" date="2021-03" db="EMBL/GenBank/DDBJ databases">
        <title>Whole genome shotgun sequence of Actinoplanes toevensis NBRC 105298.</title>
        <authorList>
            <person name="Komaki H."/>
            <person name="Tamura T."/>
        </authorList>
    </citation>
    <scope>NUCLEOTIDE SEQUENCE [LARGE SCALE GENOMIC DNA]</scope>
    <source>
        <strain evidence="1 2">NBRC 105298</strain>
    </source>
</reference>
<proteinExistence type="predicted"/>
<organism evidence="1 2">
    <name type="scientific">Paractinoplanes toevensis</name>
    <dbReference type="NCBI Taxonomy" id="571911"/>
    <lineage>
        <taxon>Bacteria</taxon>
        <taxon>Bacillati</taxon>
        <taxon>Actinomycetota</taxon>
        <taxon>Actinomycetes</taxon>
        <taxon>Micromonosporales</taxon>
        <taxon>Micromonosporaceae</taxon>
        <taxon>Paractinoplanes</taxon>
    </lineage>
</organism>
<accession>A0A919T9H7</accession>
<protein>
    <submittedName>
        <fullName evidence="1">Uncharacterized protein</fullName>
    </submittedName>
</protein>
<comment type="caution">
    <text evidence="1">The sequence shown here is derived from an EMBL/GenBank/DDBJ whole genome shotgun (WGS) entry which is preliminary data.</text>
</comment>
<sequence>MNDLNLTAIASNSERVYAYIGEDPHAAEDLPAWVVAHFTVDVPALEREIEHLRQVMERVGRRLYESTGDGRPITPEFLKVLAIELRREVSA</sequence>
<dbReference type="Proteomes" id="UP000677082">
    <property type="component" value="Unassembled WGS sequence"/>
</dbReference>
<dbReference type="RefSeq" id="WP_213006277.1">
    <property type="nucleotide sequence ID" value="NZ_BOQN01000027.1"/>
</dbReference>
<name>A0A919T9H7_9ACTN</name>
<dbReference type="AlphaFoldDB" id="A0A919T9H7"/>